<dbReference type="InterPro" id="IPR036687">
    <property type="entry name" value="DinI-like_sf"/>
</dbReference>
<proteinExistence type="predicted"/>
<evidence type="ECO:0000313" key="2">
    <source>
        <dbReference type="Proteomes" id="UP000231328"/>
    </source>
</evidence>
<organism evidence="1 2">
    <name type="scientific">Enterobacter hormaechei</name>
    <dbReference type="NCBI Taxonomy" id="158836"/>
    <lineage>
        <taxon>Bacteria</taxon>
        <taxon>Pseudomonadati</taxon>
        <taxon>Pseudomonadota</taxon>
        <taxon>Gammaproteobacteria</taxon>
        <taxon>Enterobacterales</taxon>
        <taxon>Enterobacteriaceae</taxon>
        <taxon>Enterobacter</taxon>
        <taxon>Enterobacter cloacae complex</taxon>
    </lineage>
</organism>
<dbReference type="InterPro" id="IPR010391">
    <property type="entry name" value="DNA_damage-inducible_DinI-like"/>
</dbReference>
<reference evidence="1 2" key="1">
    <citation type="submission" date="2017-07" db="EMBL/GenBank/DDBJ databases">
        <title>Draft genome sequence of Enterobacter cloacae ST128, a clinical strain coproducing KPC-2 and NDM-1 carbapenemases.</title>
        <authorList>
            <person name="Li X."/>
        </authorList>
    </citation>
    <scope>NUCLEOTIDE SEQUENCE [LARGE SCALE GENOMIC DNA]</scope>
    <source>
        <strain evidence="1 2">HBY</strain>
    </source>
</reference>
<evidence type="ECO:0000313" key="1">
    <source>
        <dbReference type="EMBL" id="PJG38419.1"/>
    </source>
</evidence>
<accession>A0AAP8GJN6</accession>
<dbReference type="Pfam" id="PF06183">
    <property type="entry name" value="DinI"/>
    <property type="match status" value="1"/>
</dbReference>
<dbReference type="AlphaFoldDB" id="A0AAP8GJN6"/>
<dbReference type="EMBL" id="NMVR01000033">
    <property type="protein sequence ID" value="PJG38419.1"/>
    <property type="molecule type" value="Genomic_DNA"/>
</dbReference>
<dbReference type="SUPFAM" id="SSF54857">
    <property type="entry name" value="DNA damage-inducible protein DinI"/>
    <property type="match status" value="1"/>
</dbReference>
<protein>
    <submittedName>
        <fullName evidence="1">DinI family protein</fullName>
    </submittedName>
</protein>
<name>A0AAP8GJN6_9ENTR</name>
<dbReference type="Proteomes" id="UP000231328">
    <property type="component" value="Unassembled WGS sequence"/>
</dbReference>
<dbReference type="RefSeq" id="WP_058647364.1">
    <property type="nucleotide sequence ID" value="NZ_CP068287.1"/>
</dbReference>
<dbReference type="Gene3D" id="3.30.910.10">
    <property type="entry name" value="DinI-like"/>
    <property type="match status" value="1"/>
</dbReference>
<sequence length="76" mass="8721">MIINITLKPVQNIDDARLNSLEKELNRRVNNSFPSSTVVVKKGSIPKIDIKGFPSDSDRERLGVIFEDVWQDVTWH</sequence>
<comment type="caution">
    <text evidence="1">The sequence shown here is derived from an EMBL/GenBank/DDBJ whole genome shotgun (WGS) entry which is preliminary data.</text>
</comment>
<gene>
    <name evidence="1" type="ORF">CGZ54_18840</name>
</gene>